<accession>A0ABP0DL27</accession>
<comment type="caution">
    <text evidence="2">The sequence shown here is derived from an EMBL/GenBank/DDBJ whole genome shotgun (WGS) entry which is preliminary data.</text>
</comment>
<proteinExistence type="predicted"/>
<keyword evidence="3" id="KW-1185">Reference proteome</keyword>
<name>A0ABP0DL27_9PEZI</name>
<dbReference type="Proteomes" id="UP001642501">
    <property type="component" value="Unassembled WGS sequence"/>
</dbReference>
<dbReference type="EMBL" id="CAWUOM010000052">
    <property type="protein sequence ID" value="CAK7268969.1"/>
    <property type="molecule type" value="Genomic_DNA"/>
</dbReference>
<evidence type="ECO:0000259" key="1">
    <source>
        <dbReference type="Pfam" id="PF17667"/>
    </source>
</evidence>
<evidence type="ECO:0000313" key="3">
    <source>
        <dbReference type="Proteomes" id="UP001642501"/>
    </source>
</evidence>
<organism evidence="2 3">
    <name type="scientific">Sporothrix epigloea</name>
    <dbReference type="NCBI Taxonomy" id="1892477"/>
    <lineage>
        <taxon>Eukaryota</taxon>
        <taxon>Fungi</taxon>
        <taxon>Dikarya</taxon>
        <taxon>Ascomycota</taxon>
        <taxon>Pezizomycotina</taxon>
        <taxon>Sordariomycetes</taxon>
        <taxon>Sordariomycetidae</taxon>
        <taxon>Ophiostomatales</taxon>
        <taxon>Ophiostomataceae</taxon>
        <taxon>Sporothrix</taxon>
    </lineage>
</organism>
<feature type="domain" description="Fungal-type protein kinase" evidence="1">
    <location>
        <begin position="8"/>
        <end position="42"/>
    </location>
</feature>
<evidence type="ECO:0000313" key="2">
    <source>
        <dbReference type="EMBL" id="CAK7268969.1"/>
    </source>
</evidence>
<sequence>MRPLEPVNKTGTITFKAIGILQGEQHNFMPGLESFLKSFFWIRIHYDAAVKATRRAALDAWNYKGDQPLIATNIGPSLPQDIL</sequence>
<dbReference type="Pfam" id="PF17667">
    <property type="entry name" value="Pkinase_fungal"/>
    <property type="match status" value="1"/>
</dbReference>
<dbReference type="InterPro" id="IPR040976">
    <property type="entry name" value="Pkinase_fungal"/>
</dbReference>
<protein>
    <recommendedName>
        <fullName evidence="1">Fungal-type protein kinase domain-containing protein</fullName>
    </recommendedName>
</protein>
<gene>
    <name evidence="2" type="ORF">SEPCBS57363_003363</name>
</gene>
<reference evidence="2 3" key="1">
    <citation type="submission" date="2024-01" db="EMBL/GenBank/DDBJ databases">
        <authorList>
            <person name="Allen C."/>
            <person name="Tagirdzhanova G."/>
        </authorList>
    </citation>
    <scope>NUCLEOTIDE SEQUENCE [LARGE SCALE GENOMIC DNA]</scope>
    <source>
        <strain evidence="2 3">CBS 573.63</strain>
    </source>
</reference>